<feature type="domain" description="ABC transporter" evidence="6">
    <location>
        <begin position="11"/>
        <end position="102"/>
    </location>
</feature>
<evidence type="ECO:0000313" key="9">
    <source>
        <dbReference type="Proteomes" id="UP000282876"/>
    </source>
</evidence>
<organism evidence="8 9">
    <name type="scientific">Tubulinosema ratisbonensis</name>
    <dbReference type="NCBI Taxonomy" id="291195"/>
    <lineage>
        <taxon>Eukaryota</taxon>
        <taxon>Fungi</taxon>
        <taxon>Fungi incertae sedis</taxon>
        <taxon>Microsporidia</taxon>
        <taxon>Tubulinosematoidea</taxon>
        <taxon>Tubulinosematidae</taxon>
        <taxon>Tubulinosema</taxon>
    </lineage>
</organism>
<evidence type="ECO:0000256" key="2">
    <source>
        <dbReference type="ARBA" id="ARBA00022448"/>
    </source>
</evidence>
<dbReference type="GO" id="GO:0005524">
    <property type="term" value="F:ATP binding"/>
    <property type="evidence" value="ECO:0007669"/>
    <property type="project" value="UniProtKB-KW"/>
</dbReference>
<dbReference type="Pfam" id="PF19055">
    <property type="entry name" value="ABC2_membrane_7"/>
    <property type="match status" value="1"/>
</dbReference>
<dbReference type="Pfam" id="PF00005">
    <property type="entry name" value="ABC_tran"/>
    <property type="match status" value="1"/>
</dbReference>
<keyword evidence="5" id="KW-0472">Membrane</keyword>
<dbReference type="STRING" id="291195.A0A437AMP5"/>
<keyword evidence="8" id="KW-0547">Nucleotide-binding</keyword>
<dbReference type="PANTHER" id="PTHR48041:SF139">
    <property type="entry name" value="PROTEIN SCARLET"/>
    <property type="match status" value="1"/>
</dbReference>
<dbReference type="GO" id="GO:0140359">
    <property type="term" value="F:ABC-type transporter activity"/>
    <property type="evidence" value="ECO:0007669"/>
    <property type="project" value="InterPro"/>
</dbReference>
<gene>
    <name evidence="8" type="ORF">TUBRATIS_10670</name>
</gene>
<proteinExistence type="predicted"/>
<feature type="domain" description="ABC transporter family G" evidence="7">
    <location>
        <begin position="132"/>
        <end position="171"/>
    </location>
</feature>
<dbReference type="Gene3D" id="3.40.50.300">
    <property type="entry name" value="P-loop containing nucleotide triphosphate hydrolases"/>
    <property type="match status" value="1"/>
</dbReference>
<dbReference type="InterPro" id="IPR003439">
    <property type="entry name" value="ABC_transporter-like_ATP-bd"/>
</dbReference>
<keyword evidence="9" id="KW-1185">Reference proteome</keyword>
<keyword evidence="3" id="KW-0812">Transmembrane</keyword>
<dbReference type="Proteomes" id="UP000282876">
    <property type="component" value="Unassembled WGS sequence"/>
</dbReference>
<evidence type="ECO:0000259" key="7">
    <source>
        <dbReference type="Pfam" id="PF19055"/>
    </source>
</evidence>
<protein>
    <submittedName>
        <fullName evidence="8">ATP-binding Cassette (ABC) Superfamily</fullName>
    </submittedName>
</protein>
<dbReference type="SUPFAM" id="SSF52540">
    <property type="entry name" value="P-loop containing nucleoside triphosphate hydrolases"/>
    <property type="match status" value="1"/>
</dbReference>
<dbReference type="OrthoDB" id="2141921at2759"/>
<keyword evidence="8" id="KW-0067">ATP-binding</keyword>
<evidence type="ECO:0000256" key="5">
    <source>
        <dbReference type="ARBA" id="ARBA00023136"/>
    </source>
</evidence>
<dbReference type="PANTHER" id="PTHR48041">
    <property type="entry name" value="ABC TRANSPORTER G FAMILY MEMBER 28"/>
    <property type="match status" value="1"/>
</dbReference>
<evidence type="ECO:0000256" key="3">
    <source>
        <dbReference type="ARBA" id="ARBA00022692"/>
    </source>
</evidence>
<reference evidence="8 9" key="1">
    <citation type="submission" date="2018-10" db="EMBL/GenBank/DDBJ databases">
        <title>Draft genome sequence of the microsporidian Tubulinosema ratisbonensis.</title>
        <authorList>
            <person name="Polonais V."/>
            <person name="Peyretaillade E."/>
            <person name="Niehus S."/>
            <person name="Wawrzyniak I."/>
            <person name="Franchet A."/>
            <person name="Gaspin C."/>
            <person name="Reichstadt M."/>
            <person name="Belser C."/>
            <person name="Labadie K."/>
            <person name="Delbac F."/>
            <person name="Ferrandon D."/>
        </authorList>
    </citation>
    <scope>NUCLEOTIDE SEQUENCE [LARGE SCALE GENOMIC DNA]</scope>
    <source>
        <strain evidence="8 9">Franzen</strain>
    </source>
</reference>
<dbReference type="VEuPathDB" id="MicrosporidiaDB:TUBRATIS_10670"/>
<evidence type="ECO:0000313" key="8">
    <source>
        <dbReference type="EMBL" id="RVD92430.1"/>
    </source>
</evidence>
<name>A0A437AMP5_9MICR</name>
<dbReference type="EMBL" id="RCSS01000222">
    <property type="protein sequence ID" value="RVD92430.1"/>
    <property type="molecule type" value="Genomic_DNA"/>
</dbReference>
<comment type="subcellular location">
    <subcellularLocation>
        <location evidence="1">Membrane</location>
        <topology evidence="1">Multi-pass membrane protein</topology>
    </subcellularLocation>
</comment>
<dbReference type="InterPro" id="IPR050352">
    <property type="entry name" value="ABCG_transporters"/>
</dbReference>
<evidence type="ECO:0000256" key="1">
    <source>
        <dbReference type="ARBA" id="ARBA00004141"/>
    </source>
</evidence>
<dbReference type="InterPro" id="IPR043926">
    <property type="entry name" value="ABCG_dom"/>
</dbReference>
<evidence type="ECO:0000256" key="4">
    <source>
        <dbReference type="ARBA" id="ARBA00022989"/>
    </source>
</evidence>
<dbReference type="InterPro" id="IPR027417">
    <property type="entry name" value="P-loop_NTPase"/>
</dbReference>
<keyword evidence="2" id="KW-0813">Transport</keyword>
<keyword evidence="4" id="KW-1133">Transmembrane helix</keyword>
<comment type="caution">
    <text evidence="8">The sequence shown here is derived from an EMBL/GenBank/DDBJ whole genome shotgun (WGS) entry which is preliminary data.</text>
</comment>
<evidence type="ECO:0000259" key="6">
    <source>
        <dbReference type="Pfam" id="PF00005"/>
    </source>
</evidence>
<dbReference type="AlphaFoldDB" id="A0A437AMP5"/>
<dbReference type="GO" id="GO:0016887">
    <property type="term" value="F:ATP hydrolysis activity"/>
    <property type="evidence" value="ECO:0007669"/>
    <property type="project" value="InterPro"/>
</dbReference>
<sequence>MLCSQDRTMEYKMLVGTCDQDDVFYEHHTQKIFLKFHAKGANRHLSDEQNEERINFLLKRLRLEGRRNTKVAKLSGGEKKRLILISELMTDKKIIFLDEPTSGLDSHLALDLISFLKEITVEKNLMMFVTIHQPSPTIVRMFDDFTFLAWGRVLYHGEYVKCEEYFKENGFIKP</sequence>
<accession>A0A437AMP5</accession>
<dbReference type="GO" id="GO:0016020">
    <property type="term" value="C:membrane"/>
    <property type="evidence" value="ECO:0007669"/>
    <property type="project" value="UniProtKB-SubCell"/>
</dbReference>